<proteinExistence type="predicted"/>
<dbReference type="AlphaFoldDB" id="A0A395NBP6"/>
<keyword evidence="3" id="KW-1185">Reference proteome</keyword>
<gene>
    <name evidence="2" type="ORF">TARUN_8900</name>
</gene>
<evidence type="ECO:0000313" key="2">
    <source>
        <dbReference type="EMBL" id="RFU73354.1"/>
    </source>
</evidence>
<protein>
    <submittedName>
        <fullName evidence="2">Uncharacterized protein</fullName>
    </submittedName>
</protein>
<feature type="region of interest" description="Disordered" evidence="1">
    <location>
        <begin position="125"/>
        <end position="183"/>
    </location>
</feature>
<dbReference type="Proteomes" id="UP000266272">
    <property type="component" value="Unassembled WGS sequence"/>
</dbReference>
<organism evidence="2 3">
    <name type="scientific">Trichoderma arundinaceum</name>
    <dbReference type="NCBI Taxonomy" id="490622"/>
    <lineage>
        <taxon>Eukaryota</taxon>
        <taxon>Fungi</taxon>
        <taxon>Dikarya</taxon>
        <taxon>Ascomycota</taxon>
        <taxon>Pezizomycotina</taxon>
        <taxon>Sordariomycetes</taxon>
        <taxon>Hypocreomycetidae</taxon>
        <taxon>Hypocreales</taxon>
        <taxon>Hypocreaceae</taxon>
        <taxon>Trichoderma</taxon>
    </lineage>
</organism>
<dbReference type="OrthoDB" id="4646997at2759"/>
<feature type="compositionally biased region" description="Basic and acidic residues" evidence="1">
    <location>
        <begin position="134"/>
        <end position="148"/>
    </location>
</feature>
<reference evidence="2 3" key="1">
    <citation type="journal article" date="2018" name="PLoS Pathog.">
        <title>Evolution of structural diversity of trichothecenes, a family of toxins produced by plant pathogenic and entomopathogenic fungi.</title>
        <authorList>
            <person name="Proctor R.H."/>
            <person name="McCormick S.P."/>
            <person name="Kim H.S."/>
            <person name="Cardoza R.E."/>
            <person name="Stanley A.M."/>
            <person name="Lindo L."/>
            <person name="Kelly A."/>
            <person name="Brown D.W."/>
            <person name="Lee T."/>
            <person name="Vaughan M.M."/>
            <person name="Alexander N.J."/>
            <person name="Busman M."/>
            <person name="Gutierrez S."/>
        </authorList>
    </citation>
    <scope>NUCLEOTIDE SEQUENCE [LARGE SCALE GENOMIC DNA]</scope>
    <source>
        <strain evidence="2 3">IBT 40837</strain>
    </source>
</reference>
<comment type="caution">
    <text evidence="2">The sequence shown here is derived from an EMBL/GenBank/DDBJ whole genome shotgun (WGS) entry which is preliminary data.</text>
</comment>
<sequence length="326" mass="36418">MSRRTYSAQTPADLQQLSTKEGQKVVLAQLGKSLGRSASRWSSSYLGPARLLMSEETAFLSTFATHHGQSCPVCNPDKPSKLKLDRNMVDCLLREDVDLLAKQADLLARPGGYFWAALSEACRSGYSGQTRSQPGRDRRPPPRPKDCVDSAAAIQGSSSPVRASSSEGFHTDIQDVDDDENDERRHLPEDISLQLLHNFTRYFLQGCIVQEDKYKEICTRVKRMRYVAQIAAYDVTGWDDGGVASFRRLSTGWEMDHPFYALFEAKKTSAQLREDPQTGNMSPVVSDAILAQCFAEAVLAWRANPKQLHQEFSLSPLMQLAIGLRR</sequence>
<evidence type="ECO:0000313" key="3">
    <source>
        <dbReference type="Proteomes" id="UP000266272"/>
    </source>
</evidence>
<name>A0A395NBP6_TRIAR</name>
<dbReference type="EMBL" id="PXOA01000658">
    <property type="protein sequence ID" value="RFU73354.1"/>
    <property type="molecule type" value="Genomic_DNA"/>
</dbReference>
<feature type="compositionally biased region" description="Polar residues" evidence="1">
    <location>
        <begin position="155"/>
        <end position="168"/>
    </location>
</feature>
<accession>A0A395NBP6</accession>
<evidence type="ECO:0000256" key="1">
    <source>
        <dbReference type="SAM" id="MobiDB-lite"/>
    </source>
</evidence>
<dbReference type="STRING" id="490622.A0A395NBP6"/>